<feature type="compositionally biased region" description="Basic residues" evidence="1">
    <location>
        <begin position="75"/>
        <end position="86"/>
    </location>
</feature>
<keyword evidence="3" id="KW-1185">Reference proteome</keyword>
<gene>
    <name evidence="2" type="ORF">ElyMa_004530600</name>
</gene>
<protein>
    <submittedName>
        <fullName evidence="2">Uncharacterized protein</fullName>
    </submittedName>
</protein>
<dbReference type="AlphaFoldDB" id="A0AAV4HR77"/>
<sequence>MSLKRQKRQTETNNGKSTHQQISGNLERSNIEEQSDEEVHPSIESQANDTLSDQEEESHSDSEAQPEKNKELNKGKSKAKNKKKKTTKPETNDKKNDNANSKEGKQHEGNEEEDPTKANRRGRIAEKDIRVYLDKARSLSAKRHKPDTAGTEGDSPARRQRGDKNKN</sequence>
<evidence type="ECO:0000313" key="3">
    <source>
        <dbReference type="Proteomes" id="UP000762676"/>
    </source>
</evidence>
<dbReference type="EMBL" id="BMAT01009146">
    <property type="protein sequence ID" value="GFR99528.1"/>
    <property type="molecule type" value="Genomic_DNA"/>
</dbReference>
<name>A0AAV4HR77_9GAST</name>
<organism evidence="2 3">
    <name type="scientific">Elysia marginata</name>
    <dbReference type="NCBI Taxonomy" id="1093978"/>
    <lineage>
        <taxon>Eukaryota</taxon>
        <taxon>Metazoa</taxon>
        <taxon>Spiralia</taxon>
        <taxon>Lophotrochozoa</taxon>
        <taxon>Mollusca</taxon>
        <taxon>Gastropoda</taxon>
        <taxon>Heterobranchia</taxon>
        <taxon>Euthyneura</taxon>
        <taxon>Panpulmonata</taxon>
        <taxon>Sacoglossa</taxon>
        <taxon>Placobranchoidea</taxon>
        <taxon>Plakobranchidae</taxon>
        <taxon>Elysia</taxon>
    </lineage>
</organism>
<feature type="region of interest" description="Disordered" evidence="1">
    <location>
        <begin position="1"/>
        <end position="167"/>
    </location>
</feature>
<evidence type="ECO:0000256" key="1">
    <source>
        <dbReference type="SAM" id="MobiDB-lite"/>
    </source>
</evidence>
<feature type="compositionally biased region" description="Basic and acidic residues" evidence="1">
    <location>
        <begin position="123"/>
        <end position="137"/>
    </location>
</feature>
<comment type="caution">
    <text evidence="2">The sequence shown here is derived from an EMBL/GenBank/DDBJ whole genome shotgun (WGS) entry which is preliminary data.</text>
</comment>
<proteinExistence type="predicted"/>
<evidence type="ECO:0000313" key="2">
    <source>
        <dbReference type="EMBL" id="GFR99528.1"/>
    </source>
</evidence>
<feature type="compositionally biased region" description="Polar residues" evidence="1">
    <location>
        <begin position="11"/>
        <end position="28"/>
    </location>
</feature>
<feature type="compositionally biased region" description="Basic and acidic residues" evidence="1">
    <location>
        <begin position="87"/>
        <end position="109"/>
    </location>
</feature>
<feature type="compositionally biased region" description="Basic and acidic residues" evidence="1">
    <location>
        <begin position="57"/>
        <end position="74"/>
    </location>
</feature>
<reference evidence="2 3" key="1">
    <citation type="journal article" date="2021" name="Elife">
        <title>Chloroplast acquisition without the gene transfer in kleptoplastic sea slugs, Plakobranchus ocellatus.</title>
        <authorList>
            <person name="Maeda T."/>
            <person name="Takahashi S."/>
            <person name="Yoshida T."/>
            <person name="Shimamura S."/>
            <person name="Takaki Y."/>
            <person name="Nagai Y."/>
            <person name="Toyoda A."/>
            <person name="Suzuki Y."/>
            <person name="Arimoto A."/>
            <person name="Ishii H."/>
            <person name="Satoh N."/>
            <person name="Nishiyama T."/>
            <person name="Hasebe M."/>
            <person name="Maruyama T."/>
            <person name="Minagawa J."/>
            <person name="Obokata J."/>
            <person name="Shigenobu S."/>
        </authorList>
    </citation>
    <scope>NUCLEOTIDE SEQUENCE [LARGE SCALE GENOMIC DNA]</scope>
</reference>
<dbReference type="Proteomes" id="UP000762676">
    <property type="component" value="Unassembled WGS sequence"/>
</dbReference>
<accession>A0AAV4HR77</accession>
<feature type="compositionally biased region" description="Basic and acidic residues" evidence="1">
    <location>
        <begin position="155"/>
        <end position="167"/>
    </location>
</feature>